<accession>A0A0C1D9K9</accession>
<keyword evidence="1" id="KW-1133">Transmembrane helix</keyword>
<name>A0A0C1D9K9_9SPHI</name>
<evidence type="ECO:0000256" key="1">
    <source>
        <dbReference type="SAM" id="Phobius"/>
    </source>
</evidence>
<gene>
    <name evidence="2" type="ORF">OC25_10745</name>
</gene>
<feature type="transmembrane region" description="Helical" evidence="1">
    <location>
        <begin position="51"/>
        <end position="72"/>
    </location>
</feature>
<dbReference type="Proteomes" id="UP000031246">
    <property type="component" value="Unassembled WGS sequence"/>
</dbReference>
<reference evidence="2 3" key="1">
    <citation type="submission" date="2014-10" db="EMBL/GenBank/DDBJ databases">
        <title>Pedobacter Kyungheensis.</title>
        <authorList>
            <person name="Anderson B.M."/>
            <person name="Newman J.D."/>
        </authorList>
    </citation>
    <scope>NUCLEOTIDE SEQUENCE [LARGE SCALE GENOMIC DNA]</scope>
    <source>
        <strain evidence="2 3">KACC 16221</strain>
    </source>
</reference>
<keyword evidence="1" id="KW-0812">Transmembrane</keyword>
<dbReference type="AlphaFoldDB" id="A0A0C1D9K9"/>
<comment type="caution">
    <text evidence="2">The sequence shown here is derived from an EMBL/GenBank/DDBJ whole genome shotgun (WGS) entry which is preliminary data.</text>
</comment>
<evidence type="ECO:0000313" key="3">
    <source>
        <dbReference type="Proteomes" id="UP000031246"/>
    </source>
</evidence>
<protein>
    <submittedName>
        <fullName evidence="2">Uncharacterized protein</fullName>
    </submittedName>
</protein>
<organism evidence="2 3">
    <name type="scientific">Pedobacter kyungheensis</name>
    <dbReference type="NCBI Taxonomy" id="1069985"/>
    <lineage>
        <taxon>Bacteria</taxon>
        <taxon>Pseudomonadati</taxon>
        <taxon>Bacteroidota</taxon>
        <taxon>Sphingobacteriia</taxon>
        <taxon>Sphingobacteriales</taxon>
        <taxon>Sphingobacteriaceae</taxon>
        <taxon>Pedobacter</taxon>
    </lineage>
</organism>
<dbReference type="EMBL" id="JSYN01000011">
    <property type="protein sequence ID" value="KIA94071.1"/>
    <property type="molecule type" value="Genomic_DNA"/>
</dbReference>
<keyword evidence="1" id="KW-0472">Membrane</keyword>
<keyword evidence="3" id="KW-1185">Reference proteome</keyword>
<proteinExistence type="predicted"/>
<sequence length="96" mass="11442">MSKVILMFATETLHSRNLKILLLHRERGFIRKGTNAAFSIWNNGLGLKVKYFRVLCVSVAYCFFTMICRCAWWEGFIATRICRRVWWEGFIVIYRI</sequence>
<evidence type="ECO:0000313" key="2">
    <source>
        <dbReference type="EMBL" id="KIA94071.1"/>
    </source>
</evidence>